<reference evidence="1 2" key="1">
    <citation type="submission" date="2015-06" db="EMBL/GenBank/DDBJ databases">
        <title>Genome sequence of Mycobacterium conceptionense strain MLE.</title>
        <authorList>
            <person name="Greninger A.L."/>
            <person name="Cunningham G."/>
            <person name="Chiu C.Y."/>
            <person name="Miller S."/>
        </authorList>
    </citation>
    <scope>NUCLEOTIDE SEQUENCE [LARGE SCALE GENOMIC DNA]</scope>
    <source>
        <strain evidence="1 2">MLE</strain>
    </source>
</reference>
<dbReference type="Proteomes" id="UP000037594">
    <property type="component" value="Unassembled WGS sequence"/>
</dbReference>
<evidence type="ECO:0000313" key="1">
    <source>
        <dbReference type="EMBL" id="KMV20347.1"/>
    </source>
</evidence>
<dbReference type="RefSeq" id="WP_019349175.1">
    <property type="nucleotide sequence ID" value="NZ_AGSZ01000976.1"/>
</dbReference>
<protein>
    <submittedName>
        <fullName evidence="1">Uncharacterized protein</fullName>
    </submittedName>
</protein>
<name>A0A0J8UHH0_9MYCO</name>
<comment type="caution">
    <text evidence="1">The sequence shown here is derived from an EMBL/GenBank/DDBJ whole genome shotgun (WGS) entry which is preliminary data.</text>
</comment>
<accession>A0A0J8UHH0</accession>
<proteinExistence type="predicted"/>
<dbReference type="OrthoDB" id="4710087at2"/>
<evidence type="ECO:0000313" key="2">
    <source>
        <dbReference type="Proteomes" id="UP000037594"/>
    </source>
</evidence>
<dbReference type="PATRIC" id="fig|451644.5.peg.255"/>
<gene>
    <name evidence="1" type="ORF">ACT17_01280</name>
</gene>
<sequence length="257" mass="28173">MSDERNSEVYLRAVIELLHGVELEQFDRDGRQRAVDYVFASPEAVTGAVEMTTYRDGRAAALESKLNADGETVTVDSPRGWMVSVGLGTRIDQLRKRLPSVIAACDRHGVDDPMRLPISEDGADIQWFAASDIALSPSAMSAPGTVVVGMPPTVGWPRDENLDSDLERMLTGAGIASKLDKLRDHQGVTERHLAVGVHHHGPGFDLFDQLLSPSGYVPQYEPGEGFAATHLWLTAGYRQVLTWTRPDGWAWKPFPPA</sequence>
<dbReference type="AlphaFoldDB" id="A0A0J8UHH0"/>
<organism evidence="1 2">
    <name type="scientific">Mycolicibacterium conceptionense</name>
    <dbReference type="NCBI Taxonomy" id="451644"/>
    <lineage>
        <taxon>Bacteria</taxon>
        <taxon>Bacillati</taxon>
        <taxon>Actinomycetota</taxon>
        <taxon>Actinomycetes</taxon>
        <taxon>Mycobacteriales</taxon>
        <taxon>Mycobacteriaceae</taxon>
        <taxon>Mycolicibacterium</taxon>
    </lineage>
</organism>
<dbReference type="EMBL" id="LFOD01000001">
    <property type="protein sequence ID" value="KMV20347.1"/>
    <property type="molecule type" value="Genomic_DNA"/>
</dbReference>